<reference evidence="2 3" key="1">
    <citation type="submission" date="2019-07" db="EMBL/GenBank/DDBJ databases">
        <title>De Novo Assembly of kiwifruit Actinidia rufa.</title>
        <authorList>
            <person name="Sugita-Konishi S."/>
            <person name="Sato K."/>
            <person name="Mori E."/>
            <person name="Abe Y."/>
            <person name="Kisaki G."/>
            <person name="Hamano K."/>
            <person name="Suezawa K."/>
            <person name="Otani M."/>
            <person name="Fukuda T."/>
            <person name="Manabe T."/>
            <person name="Gomi K."/>
            <person name="Tabuchi M."/>
            <person name="Akimitsu K."/>
            <person name="Kataoka I."/>
        </authorList>
    </citation>
    <scope>NUCLEOTIDE SEQUENCE [LARGE SCALE GENOMIC DNA]</scope>
    <source>
        <strain evidence="3">cv. Fuchu</strain>
    </source>
</reference>
<sequence>MHVSTIRKIVSCLYVPALVIPEPPNDVLPVASAPSKLALPRFARRKSETNGAATHSRKKGQDTVDTKKYVCTHNRPKKHACTHKRPISGDAIDDRHTTDPYGVALLRQRSRPVGGHCEATTRAVECQGATTWPVGSQASDDKVVLLKSRPDLVMRGLLNVRQASTRLIRDPARPIGGPASNGETDSVMPRG</sequence>
<protein>
    <submittedName>
        <fullName evidence="2">Uncharacterized protein</fullName>
    </submittedName>
</protein>
<accession>A0A7J0FFX3</accession>
<keyword evidence="3" id="KW-1185">Reference proteome</keyword>
<evidence type="ECO:0000313" key="3">
    <source>
        <dbReference type="Proteomes" id="UP000585474"/>
    </source>
</evidence>
<gene>
    <name evidence="2" type="ORF">Acr_11g0011130</name>
</gene>
<organism evidence="2 3">
    <name type="scientific">Actinidia rufa</name>
    <dbReference type="NCBI Taxonomy" id="165716"/>
    <lineage>
        <taxon>Eukaryota</taxon>
        <taxon>Viridiplantae</taxon>
        <taxon>Streptophyta</taxon>
        <taxon>Embryophyta</taxon>
        <taxon>Tracheophyta</taxon>
        <taxon>Spermatophyta</taxon>
        <taxon>Magnoliopsida</taxon>
        <taxon>eudicotyledons</taxon>
        <taxon>Gunneridae</taxon>
        <taxon>Pentapetalae</taxon>
        <taxon>asterids</taxon>
        <taxon>Ericales</taxon>
        <taxon>Actinidiaceae</taxon>
        <taxon>Actinidia</taxon>
    </lineage>
</organism>
<feature type="region of interest" description="Disordered" evidence="1">
    <location>
        <begin position="170"/>
        <end position="191"/>
    </location>
</feature>
<evidence type="ECO:0000256" key="1">
    <source>
        <dbReference type="SAM" id="MobiDB-lite"/>
    </source>
</evidence>
<dbReference type="EMBL" id="BJWL01000011">
    <property type="protein sequence ID" value="GFY96807.1"/>
    <property type="molecule type" value="Genomic_DNA"/>
</dbReference>
<comment type="caution">
    <text evidence="2">The sequence shown here is derived from an EMBL/GenBank/DDBJ whole genome shotgun (WGS) entry which is preliminary data.</text>
</comment>
<proteinExistence type="predicted"/>
<evidence type="ECO:0000313" key="2">
    <source>
        <dbReference type="EMBL" id="GFY96807.1"/>
    </source>
</evidence>
<feature type="region of interest" description="Disordered" evidence="1">
    <location>
        <begin position="42"/>
        <end position="64"/>
    </location>
</feature>
<dbReference type="Proteomes" id="UP000585474">
    <property type="component" value="Unassembled WGS sequence"/>
</dbReference>
<dbReference type="AlphaFoldDB" id="A0A7J0FFX3"/>
<name>A0A7J0FFX3_9ERIC</name>